<proteinExistence type="inferred from homology"/>
<keyword evidence="3" id="KW-0378">Hydrolase</keyword>
<comment type="similarity">
    <text evidence="1 3">Belongs to the PemK/MazF family.</text>
</comment>
<dbReference type="PANTHER" id="PTHR33988:SF2">
    <property type="entry name" value="ENDORIBONUCLEASE MAZF"/>
    <property type="match status" value="1"/>
</dbReference>
<dbReference type="InterPro" id="IPR003477">
    <property type="entry name" value="PemK-like"/>
</dbReference>
<gene>
    <name evidence="4" type="ORF">J21TS7_62760</name>
</gene>
<keyword evidence="5" id="KW-1185">Reference proteome</keyword>
<name>A0ABQ4LPK1_9BACL</name>
<keyword evidence="2" id="KW-1277">Toxin-antitoxin system</keyword>
<evidence type="ECO:0000256" key="2">
    <source>
        <dbReference type="ARBA" id="ARBA00022649"/>
    </source>
</evidence>
<evidence type="ECO:0000313" key="5">
    <source>
        <dbReference type="Proteomes" id="UP000676601"/>
    </source>
</evidence>
<protein>
    <recommendedName>
        <fullName evidence="3">mRNA interferase</fullName>
        <ecNumber evidence="3">3.1.-.-</ecNumber>
    </recommendedName>
</protein>
<keyword evidence="3" id="KW-0540">Nuclease</keyword>
<dbReference type="Gene3D" id="2.30.30.110">
    <property type="match status" value="1"/>
</dbReference>
<evidence type="ECO:0000256" key="3">
    <source>
        <dbReference type="PIRNR" id="PIRNR033490"/>
    </source>
</evidence>
<dbReference type="Proteomes" id="UP000676601">
    <property type="component" value="Unassembled WGS sequence"/>
</dbReference>
<accession>A0ABQ4LPK1</accession>
<dbReference type="EC" id="3.1.-.-" evidence="3"/>
<sequence>MSRSIRVLRGQIWWATLGPGEGSEQAGDRPVLILQNDTGNDHAPTTIIAPITDGKKKYLPTHVWIRADRAITGVKKDSVVLLEQIRTIDKSRLIDRLGRMPVKGMEQVDRSIAISLGLITDIKKAAQ</sequence>
<dbReference type="InterPro" id="IPR011067">
    <property type="entry name" value="Plasmid_toxin/cell-grow_inhib"/>
</dbReference>
<evidence type="ECO:0000313" key="4">
    <source>
        <dbReference type="EMBL" id="GIO57958.1"/>
    </source>
</evidence>
<dbReference type="EMBL" id="BORU01000005">
    <property type="protein sequence ID" value="GIO57958.1"/>
    <property type="molecule type" value="Genomic_DNA"/>
</dbReference>
<dbReference type="PANTHER" id="PTHR33988">
    <property type="entry name" value="ENDORIBONUCLEASE MAZF-RELATED"/>
    <property type="match status" value="1"/>
</dbReference>
<keyword evidence="3" id="KW-0255">Endonuclease</keyword>
<organism evidence="4 5">
    <name type="scientific">Paenibacillus cineris</name>
    <dbReference type="NCBI Taxonomy" id="237530"/>
    <lineage>
        <taxon>Bacteria</taxon>
        <taxon>Bacillati</taxon>
        <taxon>Bacillota</taxon>
        <taxon>Bacilli</taxon>
        <taxon>Bacillales</taxon>
        <taxon>Paenibacillaceae</taxon>
        <taxon>Paenibacillus</taxon>
    </lineage>
</organism>
<dbReference type="SUPFAM" id="SSF50118">
    <property type="entry name" value="Cell growth inhibitor/plasmid maintenance toxic component"/>
    <property type="match status" value="1"/>
</dbReference>
<dbReference type="PIRSF" id="PIRSF033490">
    <property type="entry name" value="MazF"/>
    <property type="match status" value="1"/>
</dbReference>
<evidence type="ECO:0000256" key="1">
    <source>
        <dbReference type="ARBA" id="ARBA00007521"/>
    </source>
</evidence>
<comment type="caution">
    <text evidence="4">The sequence shown here is derived from an EMBL/GenBank/DDBJ whole genome shotgun (WGS) entry which is preliminary data.</text>
</comment>
<comment type="function">
    <text evidence="3">Toxic component of a type II toxin-antitoxin (TA) system.</text>
</comment>
<dbReference type="Pfam" id="PF02452">
    <property type="entry name" value="PemK_toxin"/>
    <property type="match status" value="1"/>
</dbReference>
<dbReference type="RefSeq" id="WP_373309634.1">
    <property type="nucleotide sequence ID" value="NZ_BORU01000005.1"/>
</dbReference>
<reference evidence="4 5" key="1">
    <citation type="submission" date="2021-03" db="EMBL/GenBank/DDBJ databases">
        <title>Antimicrobial resistance genes in bacteria isolated from Japanese honey, and their potential for conferring macrolide and lincosamide resistance in the American foulbrood pathogen Paenibacillus larvae.</title>
        <authorList>
            <person name="Okamoto M."/>
            <person name="Kumagai M."/>
            <person name="Kanamori H."/>
            <person name="Takamatsu D."/>
        </authorList>
    </citation>
    <scope>NUCLEOTIDE SEQUENCE [LARGE SCALE GENOMIC DNA]</scope>
    <source>
        <strain evidence="4 5">J21TS7</strain>
    </source>
</reference>